<evidence type="ECO:0000256" key="7">
    <source>
        <dbReference type="SAM" id="MobiDB-lite"/>
    </source>
</evidence>
<keyword evidence="6" id="KW-0472">Membrane</keyword>
<accession>A0A537JGS9</accession>
<name>A0A537JGS9_9BACT</name>
<dbReference type="InterPro" id="IPR027417">
    <property type="entry name" value="P-loop_NTPase"/>
</dbReference>
<keyword evidence="5" id="KW-1133">Transmembrane helix</keyword>
<evidence type="ECO:0000313" key="8">
    <source>
        <dbReference type="EMBL" id="TMI82542.1"/>
    </source>
</evidence>
<evidence type="ECO:0000256" key="3">
    <source>
        <dbReference type="ARBA" id="ARBA00022475"/>
    </source>
</evidence>
<dbReference type="InterPro" id="IPR051539">
    <property type="entry name" value="T4SS-coupling_protein"/>
</dbReference>
<comment type="caution">
    <text evidence="8">The sequence shown here is derived from an EMBL/GenBank/DDBJ whole genome shotgun (WGS) entry which is preliminary data.</text>
</comment>
<evidence type="ECO:0000256" key="4">
    <source>
        <dbReference type="ARBA" id="ARBA00022692"/>
    </source>
</evidence>
<dbReference type="Gene3D" id="3.40.50.300">
    <property type="entry name" value="P-loop containing nucleotide triphosphate hydrolases"/>
    <property type="match status" value="1"/>
</dbReference>
<evidence type="ECO:0000256" key="2">
    <source>
        <dbReference type="ARBA" id="ARBA00008806"/>
    </source>
</evidence>
<evidence type="ECO:0000313" key="9">
    <source>
        <dbReference type="Proteomes" id="UP000320048"/>
    </source>
</evidence>
<dbReference type="InterPro" id="IPR003688">
    <property type="entry name" value="TraG/VirD4"/>
</dbReference>
<keyword evidence="3" id="KW-1003">Cell membrane</keyword>
<dbReference type="Pfam" id="PF02534">
    <property type="entry name" value="T4SS-DNA_transf"/>
    <property type="match status" value="1"/>
</dbReference>
<dbReference type="SUPFAM" id="SSF52540">
    <property type="entry name" value="P-loop containing nucleoside triphosphate hydrolases"/>
    <property type="match status" value="1"/>
</dbReference>
<sequence length="543" mass="59158">MMWSPMSWVAVLGRTVVWVMAHSARTPVLLMEIACAVLLILLLGRGRHGGGCLGSLTGARWGEFGDAAPLTTPGPFLLGLWRQSGIPLYLTEEQFSGHVLVVGPSRTGKTAGAIAPNLLLRDPTRESVVVLDVKTGPRSLWNITAGRYAARARLFCPFFEGSIGYNPLAGVDSVGAAQRKAGLLVQNTTPRDLSGDARVYAAATGDLAALLFLHVQQDRDQGGHTVGSVYRLAMEGPTFVQETLRSSRIAEVRERQGIFSARERRVREAAVTGLLERLAPWADPLVVEATSHHFDLASIGREPTALYILMPEVEAPRLQPLVAWLIADLLDDLIEQAERVGLRCPVRMYLDEFRRFGYLPGLSEMLPTLRERGISILLGVQVLSQIEEVYGRVGARTLIGNTETKLLFRAGDLETARTISAWLGCASVPVVSVTTRGPRDRSVTVHPRVRPLMPPEDLRRIPDGAMIALAGASPPMALRQARYYATPGFDVRHPPFQLRRREGPRITVVSPVRPVPVPGRRAAPPPVGGVRPRHGVEGDPPEA</sequence>
<proteinExistence type="inferred from homology"/>
<protein>
    <submittedName>
        <fullName evidence="8">Type IV secretory system conjugative DNA transfer family protein</fullName>
    </submittedName>
</protein>
<comment type="similarity">
    <text evidence="2">Belongs to the VirD4/TraG family.</text>
</comment>
<dbReference type="CDD" id="cd01127">
    <property type="entry name" value="TrwB_TraG_TraD_VirD4"/>
    <property type="match status" value="1"/>
</dbReference>
<comment type="subcellular location">
    <subcellularLocation>
        <location evidence="1">Cell membrane</location>
        <topology evidence="1">Multi-pass membrane protein</topology>
    </subcellularLocation>
</comment>
<evidence type="ECO:0000256" key="6">
    <source>
        <dbReference type="ARBA" id="ARBA00023136"/>
    </source>
</evidence>
<dbReference type="EMBL" id="VBAO01000120">
    <property type="protein sequence ID" value="TMI82542.1"/>
    <property type="molecule type" value="Genomic_DNA"/>
</dbReference>
<gene>
    <name evidence="8" type="ORF">E6H04_04560</name>
</gene>
<dbReference type="GO" id="GO:0005886">
    <property type="term" value="C:plasma membrane"/>
    <property type="evidence" value="ECO:0007669"/>
    <property type="project" value="UniProtKB-SubCell"/>
</dbReference>
<feature type="region of interest" description="Disordered" evidence="7">
    <location>
        <begin position="510"/>
        <end position="543"/>
    </location>
</feature>
<dbReference type="PANTHER" id="PTHR37937:SF1">
    <property type="entry name" value="CONJUGATIVE TRANSFER: DNA TRANSPORT"/>
    <property type="match status" value="1"/>
</dbReference>
<evidence type="ECO:0000256" key="1">
    <source>
        <dbReference type="ARBA" id="ARBA00004651"/>
    </source>
</evidence>
<dbReference type="Proteomes" id="UP000320048">
    <property type="component" value="Unassembled WGS sequence"/>
</dbReference>
<reference evidence="8 9" key="1">
    <citation type="journal article" date="2019" name="Nat. Microbiol.">
        <title>Mediterranean grassland soil C-N compound turnover is dependent on rainfall and depth, and is mediated by genomically divergent microorganisms.</title>
        <authorList>
            <person name="Diamond S."/>
            <person name="Andeer P.F."/>
            <person name="Li Z."/>
            <person name="Crits-Christoph A."/>
            <person name="Burstein D."/>
            <person name="Anantharaman K."/>
            <person name="Lane K.R."/>
            <person name="Thomas B.C."/>
            <person name="Pan C."/>
            <person name="Northen T.R."/>
            <person name="Banfield J.F."/>
        </authorList>
    </citation>
    <scope>NUCLEOTIDE SEQUENCE [LARGE SCALE GENOMIC DNA]</scope>
    <source>
        <strain evidence="8">NP_7</strain>
    </source>
</reference>
<organism evidence="8 9">
    <name type="scientific">Candidatus Segetimicrobium genomatis</name>
    <dbReference type="NCBI Taxonomy" id="2569760"/>
    <lineage>
        <taxon>Bacteria</taxon>
        <taxon>Bacillati</taxon>
        <taxon>Candidatus Sysuimicrobiota</taxon>
        <taxon>Candidatus Sysuimicrobiia</taxon>
        <taxon>Candidatus Sysuimicrobiales</taxon>
        <taxon>Candidatus Segetimicrobiaceae</taxon>
        <taxon>Candidatus Segetimicrobium</taxon>
    </lineage>
</organism>
<dbReference type="AlphaFoldDB" id="A0A537JGS9"/>
<feature type="compositionally biased region" description="Pro residues" evidence="7">
    <location>
        <begin position="513"/>
        <end position="527"/>
    </location>
</feature>
<evidence type="ECO:0000256" key="5">
    <source>
        <dbReference type="ARBA" id="ARBA00022989"/>
    </source>
</evidence>
<dbReference type="PANTHER" id="PTHR37937">
    <property type="entry name" value="CONJUGATIVE TRANSFER: DNA TRANSPORT"/>
    <property type="match status" value="1"/>
</dbReference>
<keyword evidence="4" id="KW-0812">Transmembrane</keyword>